<evidence type="ECO:0000259" key="1">
    <source>
        <dbReference type="Pfam" id="PF13799"/>
    </source>
</evidence>
<dbReference type="Proteomes" id="UP000183410">
    <property type="component" value="Unassembled WGS sequence"/>
</dbReference>
<organism evidence="2 3">
    <name type="scientific">Paenibacillus algorifonticola</name>
    <dbReference type="NCBI Taxonomy" id="684063"/>
    <lineage>
        <taxon>Bacteria</taxon>
        <taxon>Bacillati</taxon>
        <taxon>Bacillota</taxon>
        <taxon>Bacilli</taxon>
        <taxon>Bacillales</taxon>
        <taxon>Paenibacillaceae</taxon>
        <taxon>Paenibacillus</taxon>
    </lineage>
</organism>
<dbReference type="AlphaFoldDB" id="A0A1I1YZM5"/>
<dbReference type="PANTHER" id="PTHR24637:SF388">
    <property type="entry name" value="NEMATODE CUTICLE COLLAGEN N-TERMINAL DOMAIN-CONTAINING PROTEIN"/>
    <property type="match status" value="1"/>
</dbReference>
<keyword evidence="3" id="KW-1185">Reference proteome</keyword>
<protein>
    <submittedName>
        <fullName evidence="2">Collagen triple helix repeat-containing protein</fullName>
    </submittedName>
</protein>
<evidence type="ECO:0000313" key="2">
    <source>
        <dbReference type="EMBL" id="SFE25044.1"/>
    </source>
</evidence>
<sequence length="256" mass="26935">MYCLKTAKIKRNKSLRKTRKKVAITNKKMNTFPSKRKNTIKKCKLIRRKSRIRKKVPVLVPSGLQGPSGSEGEQGLIGLQGPPGPHGEQGLIGLQGPPGPHGELGLIGLQGPPGPQGEQGLIGLQGPPGPQGEQGLIGLQGPPGPQGAQGPPGPLPEVTIIPSVNRYFYTPSSDLVLSVPVAIPANLFTDDANNLIALFPTLGINSYSNLFINGILQEGGMYSVSTGALNFNPQGGIIYGGTPIILEIMQFFALVS</sequence>
<dbReference type="OrthoDB" id="2476785at2"/>
<reference evidence="3" key="1">
    <citation type="submission" date="2016-10" db="EMBL/GenBank/DDBJ databases">
        <authorList>
            <person name="Varghese N."/>
            <person name="Submissions S."/>
        </authorList>
    </citation>
    <scope>NUCLEOTIDE SEQUENCE [LARGE SCALE GENOMIC DNA]</scope>
    <source>
        <strain evidence="3">CGMCC 1.10223</strain>
    </source>
</reference>
<dbReference type="EMBL" id="FONN01000001">
    <property type="protein sequence ID" value="SFE25044.1"/>
    <property type="molecule type" value="Genomic_DNA"/>
</dbReference>
<feature type="domain" description="DUF4183" evidence="1">
    <location>
        <begin position="185"/>
        <end position="248"/>
    </location>
</feature>
<proteinExistence type="predicted"/>
<evidence type="ECO:0000313" key="3">
    <source>
        <dbReference type="Proteomes" id="UP000183410"/>
    </source>
</evidence>
<dbReference type="PANTHER" id="PTHR24637">
    <property type="entry name" value="COLLAGEN"/>
    <property type="match status" value="1"/>
</dbReference>
<name>A0A1I1YZM5_9BACL</name>
<accession>A0A1I1YZM5</accession>
<dbReference type="Pfam" id="PF01391">
    <property type="entry name" value="Collagen"/>
    <property type="match status" value="1"/>
</dbReference>
<dbReference type="InterPro" id="IPR008160">
    <property type="entry name" value="Collagen"/>
</dbReference>
<dbReference type="Pfam" id="PF13799">
    <property type="entry name" value="DUF4183"/>
    <property type="match status" value="1"/>
</dbReference>
<dbReference type="InterPro" id="IPR025237">
    <property type="entry name" value="DUF4183"/>
</dbReference>
<dbReference type="RefSeq" id="WP_052736956.1">
    <property type="nucleotide sequence ID" value="NZ_FONN01000001.1"/>
</dbReference>
<gene>
    <name evidence="2" type="ORF">SAMN04487969_101911</name>
</gene>
<keyword evidence="2" id="KW-0176">Collagen</keyword>